<dbReference type="PANTHER" id="PTHR13370:SF3">
    <property type="entry name" value="TRNA (GUANINE(10)-N2)-METHYLTRANSFERASE HOMOLOG"/>
    <property type="match status" value="1"/>
</dbReference>
<keyword evidence="2 7" id="KW-0489">Methyltransferase</keyword>
<dbReference type="InterPro" id="IPR001091">
    <property type="entry name" value="RM_Methyltransferase"/>
</dbReference>
<evidence type="ECO:0000259" key="6">
    <source>
        <dbReference type="Pfam" id="PF12564"/>
    </source>
</evidence>
<dbReference type="RefSeq" id="WP_129687637.1">
    <property type="nucleotide sequence ID" value="NZ_LR214970.1"/>
</dbReference>
<proteinExistence type="inferred from homology"/>
<dbReference type="SUPFAM" id="SSF53335">
    <property type="entry name" value="S-adenosyl-L-methionine-dependent methyltransferases"/>
    <property type="match status" value="1"/>
</dbReference>
<dbReference type="GO" id="GO:0008170">
    <property type="term" value="F:N-methyltransferase activity"/>
    <property type="evidence" value="ECO:0007669"/>
    <property type="project" value="InterPro"/>
</dbReference>
<dbReference type="PRINTS" id="PR00508">
    <property type="entry name" value="S21N4MTFRASE"/>
</dbReference>
<keyword evidence="4" id="KW-0949">S-adenosyl-L-methionine</keyword>
<dbReference type="PROSITE" id="PS00092">
    <property type="entry name" value="N6_MTASE"/>
    <property type="match status" value="1"/>
</dbReference>
<dbReference type="Gene3D" id="3.40.50.150">
    <property type="entry name" value="Vaccinia Virus protein VP39"/>
    <property type="match status" value="1"/>
</dbReference>
<evidence type="ECO:0000313" key="8">
    <source>
        <dbReference type="Proteomes" id="UP000290942"/>
    </source>
</evidence>
<dbReference type="Pfam" id="PF12564">
    <property type="entry name" value="TypeIII_RM_meth"/>
    <property type="match status" value="1"/>
</dbReference>
<dbReference type="InterPro" id="IPR022221">
    <property type="entry name" value="TypeIII_RM_meth"/>
</dbReference>
<dbReference type="REBASE" id="298490">
    <property type="entry name" value="M.Mbo10122ORF320P"/>
</dbReference>
<dbReference type="GO" id="GO:0005737">
    <property type="term" value="C:cytoplasm"/>
    <property type="evidence" value="ECO:0007669"/>
    <property type="project" value="TreeGrafter"/>
</dbReference>
<sequence length="641" mass="73438">MKNNIFEIVSKLLLTNEKYISEDGKLLKTSVYSDVMNMDKDLLALLIANQQVKETFFVNVENSLVFDKQKFAWFIESKEFLPDSYTKYSNKIGLTHNGNFISKTNDVVLDFPYKDCLIGGGQEKDKQKRREILYNEVIASGEISKMLAPKVFTNAKRYTKDGIQENITLNENDNLIIKGNNLIALSSLLKRYEGKVKCIYIDPPYNTGNDSFNYNDSFNHSTWLVFMKNRLELARRLLSDDGAIFVQMDTSRNAGVGTSELPYLNILLDDIFGRENFIGHLHWKKKKQPSFLSRIAAIMESILVYAKDEKNVGKFTIDSISDNNKPIINASNPISIIEFPLGIRVKADVDKIKKGSYTSKSMTIEYLNDVYLENGRTINSCKIKANFRTTQENINNFVRDDLIFITANLGLRRDLSEEEQGKEKAITDLLLDWGQNQDADDENKKIFNTIQSIFSNPKPELLIKNLILSCTQPNDIVLDFFLGSGTTAAVAHKMNRRYIGIEQMDYIQDITVERMKKVIKGEQGGISESVKWQGGGSFVYYELLENSQTLINQILDSKENNINEIKTKIYSDNRIVPYISNEELINAEKEFDNLDLTDKKKALISLVDKNKLYVNYSDIDDEDFNISEVDKSFTNSFYRDK</sequence>
<evidence type="ECO:0000256" key="2">
    <source>
        <dbReference type="ARBA" id="ARBA00022603"/>
    </source>
</evidence>
<comment type="similarity">
    <text evidence="1">Belongs to the N(4)/N(6)-methyltransferase family.</text>
</comment>
<dbReference type="GO" id="GO:0003677">
    <property type="term" value="F:DNA binding"/>
    <property type="evidence" value="ECO:0007669"/>
    <property type="project" value="InterPro"/>
</dbReference>
<organism evidence="7 8">
    <name type="scientific">Mycoplasmopsis bovigenitalium</name>
    <dbReference type="NCBI Taxonomy" id="2112"/>
    <lineage>
        <taxon>Bacteria</taxon>
        <taxon>Bacillati</taxon>
        <taxon>Mycoplasmatota</taxon>
        <taxon>Mycoplasmoidales</taxon>
        <taxon>Metamycoplasmataceae</taxon>
        <taxon>Mycoplasmopsis</taxon>
    </lineage>
</organism>
<feature type="domain" description="Type III restriction/modification enzyme methylation subunit" evidence="6">
    <location>
        <begin position="39"/>
        <end position="94"/>
    </location>
</feature>
<evidence type="ECO:0000259" key="5">
    <source>
        <dbReference type="Pfam" id="PF01555"/>
    </source>
</evidence>
<evidence type="ECO:0000256" key="4">
    <source>
        <dbReference type="ARBA" id="ARBA00022691"/>
    </source>
</evidence>
<feature type="domain" description="DNA methylase N-4/N-6" evidence="5">
    <location>
        <begin position="196"/>
        <end position="512"/>
    </location>
</feature>
<dbReference type="EMBL" id="LR214970">
    <property type="protein sequence ID" value="VEU60720.1"/>
    <property type="molecule type" value="Genomic_DNA"/>
</dbReference>
<dbReference type="EC" id="2.1.1.72" evidence="7"/>
<accession>A0A449A955</accession>
<name>A0A449A955_9BACT</name>
<gene>
    <name evidence="7" type="primary">mboIIM_1</name>
    <name evidence="7" type="ORF">NCTC10122_00320</name>
</gene>
<dbReference type="AlphaFoldDB" id="A0A449A955"/>
<dbReference type="InterPro" id="IPR002941">
    <property type="entry name" value="DNA_methylase_N4/N6"/>
</dbReference>
<protein>
    <submittedName>
        <fullName evidence="7">C-terminal truncated type III restriction-modification system: methylase</fullName>
        <ecNumber evidence="7">2.1.1.72</ecNumber>
    </submittedName>
</protein>
<evidence type="ECO:0000256" key="1">
    <source>
        <dbReference type="ARBA" id="ARBA00006594"/>
    </source>
</evidence>
<dbReference type="PANTHER" id="PTHR13370">
    <property type="entry name" value="RNA METHYLASE-RELATED"/>
    <property type="match status" value="1"/>
</dbReference>
<dbReference type="Pfam" id="PF01555">
    <property type="entry name" value="N6_N4_Mtase"/>
    <property type="match status" value="1"/>
</dbReference>
<dbReference type="GO" id="GO:0032259">
    <property type="term" value="P:methylation"/>
    <property type="evidence" value="ECO:0007669"/>
    <property type="project" value="UniProtKB-KW"/>
</dbReference>
<dbReference type="GO" id="GO:0009007">
    <property type="term" value="F:site-specific DNA-methyltransferase (adenine-specific) activity"/>
    <property type="evidence" value="ECO:0007669"/>
    <property type="project" value="UniProtKB-EC"/>
</dbReference>
<dbReference type="Proteomes" id="UP000290942">
    <property type="component" value="Chromosome"/>
</dbReference>
<dbReference type="InterPro" id="IPR029063">
    <property type="entry name" value="SAM-dependent_MTases_sf"/>
</dbReference>
<evidence type="ECO:0000313" key="7">
    <source>
        <dbReference type="EMBL" id="VEU60720.1"/>
    </source>
</evidence>
<keyword evidence="3 7" id="KW-0808">Transferase</keyword>
<reference evidence="7 8" key="1">
    <citation type="submission" date="2019-01" db="EMBL/GenBank/DDBJ databases">
        <authorList>
            <consortium name="Pathogen Informatics"/>
        </authorList>
    </citation>
    <scope>NUCLEOTIDE SEQUENCE [LARGE SCALE GENOMIC DNA]</scope>
    <source>
        <strain evidence="7 8">NCTC10122</strain>
    </source>
</reference>
<dbReference type="InterPro" id="IPR002295">
    <property type="entry name" value="N4/N6-MTase_EcoPI_Mod-like"/>
</dbReference>
<dbReference type="InterPro" id="IPR002052">
    <property type="entry name" value="DNA_methylase_N6_adenine_CS"/>
</dbReference>
<evidence type="ECO:0000256" key="3">
    <source>
        <dbReference type="ARBA" id="ARBA00022679"/>
    </source>
</evidence>
<dbReference type="PIRSF" id="PIRSF015855">
    <property type="entry name" value="TypeIII_Mtase_mKpnI"/>
    <property type="match status" value="1"/>
</dbReference>